<comment type="caution">
    <text evidence="2">The sequence shown here is derived from an EMBL/GenBank/DDBJ whole genome shotgun (WGS) entry which is preliminary data.</text>
</comment>
<keyword evidence="3" id="KW-1185">Reference proteome</keyword>
<feature type="domain" description="Replication initiator A N-terminal" evidence="1">
    <location>
        <begin position="14"/>
        <end position="88"/>
    </location>
</feature>
<name>A0AA37J0P5_9FIRM</name>
<reference evidence="2" key="1">
    <citation type="journal article" date="2022" name="Int. J. Syst. Evol. Microbiol.">
        <title>Genome-based, phenotypic and chemotaxonomic classification of Faecalibacterium strains: proposal of three novel species Faecalibacterium duncaniae sp. nov., Faecalibacterium hattorii sp. nov. and Faecalibacterium gallinarum sp. nov. .</title>
        <authorList>
            <person name="Sakamoto M."/>
            <person name="Sakurai N."/>
            <person name="Tanno H."/>
            <person name="Iino T."/>
            <person name="Ohkuma M."/>
            <person name="Endo A."/>
        </authorList>
    </citation>
    <scope>NUCLEOTIDE SEQUENCE</scope>
    <source>
        <strain evidence="2">JCM 17207</strain>
    </source>
</reference>
<sequence length="123" mass="14350">MSDFFYGEQANLFSFYRLPKALFTSRRFEDVSVEAKVLYGFLLDRMGLSAKNGWKDEEGRVYIIFTVESIMEHLGCSNKKAVGLLRELEEKAGLIERRRQGLGRPSLIYVKNFIEAPEERFKR</sequence>
<protein>
    <recommendedName>
        <fullName evidence="1">Replication initiator A N-terminal domain-containing protein</fullName>
    </recommendedName>
</protein>
<organism evidence="2 3">
    <name type="scientific">Faecalibacterium gallinarum</name>
    <dbReference type="NCBI Taxonomy" id="2903556"/>
    <lineage>
        <taxon>Bacteria</taxon>
        <taxon>Bacillati</taxon>
        <taxon>Bacillota</taxon>
        <taxon>Clostridia</taxon>
        <taxon>Eubacteriales</taxon>
        <taxon>Oscillospiraceae</taxon>
        <taxon>Faecalibacterium</taxon>
    </lineage>
</organism>
<dbReference type="AlphaFoldDB" id="A0AA37J0P5"/>
<evidence type="ECO:0000313" key="3">
    <source>
        <dbReference type="Proteomes" id="UP001055185"/>
    </source>
</evidence>
<dbReference type="Pfam" id="PF06970">
    <property type="entry name" value="RepA_N"/>
    <property type="match status" value="1"/>
</dbReference>
<dbReference type="Proteomes" id="UP001055185">
    <property type="component" value="Unassembled WGS sequence"/>
</dbReference>
<accession>A0AA37J0P5</accession>
<gene>
    <name evidence="2" type="ORF">JCM17207_17310</name>
</gene>
<proteinExistence type="predicted"/>
<evidence type="ECO:0000313" key="2">
    <source>
        <dbReference type="EMBL" id="GJN65106.1"/>
    </source>
</evidence>
<dbReference type="EMBL" id="BQKV01000063">
    <property type="protein sequence ID" value="GJN65106.1"/>
    <property type="molecule type" value="Genomic_DNA"/>
</dbReference>
<dbReference type="InterPro" id="IPR010724">
    <property type="entry name" value="RepA_N"/>
</dbReference>
<evidence type="ECO:0000259" key="1">
    <source>
        <dbReference type="Pfam" id="PF06970"/>
    </source>
</evidence>